<accession>C1MJ52</accession>
<dbReference type="OrthoDB" id="309339at2759"/>
<dbReference type="Pfam" id="PF00515">
    <property type="entry name" value="TPR_1"/>
    <property type="match status" value="1"/>
</dbReference>
<keyword evidence="7" id="KW-1185">Reference proteome</keyword>
<dbReference type="AlphaFoldDB" id="C1MJ52"/>
<dbReference type="PROSITE" id="PS50005">
    <property type="entry name" value="TPR"/>
    <property type="match status" value="5"/>
</dbReference>
<feature type="repeat" description="TPR" evidence="4">
    <location>
        <begin position="191"/>
        <end position="224"/>
    </location>
</feature>
<evidence type="ECO:0000256" key="4">
    <source>
        <dbReference type="PROSITE-ProRule" id="PRU00339"/>
    </source>
</evidence>
<evidence type="ECO:0000256" key="3">
    <source>
        <dbReference type="ARBA" id="ARBA00023778"/>
    </source>
</evidence>
<dbReference type="STRING" id="564608.C1MJ52"/>
<dbReference type="PANTHER" id="PTHR44186">
    <property type="match status" value="1"/>
</dbReference>
<evidence type="ECO:0000256" key="5">
    <source>
        <dbReference type="SAM" id="MobiDB-lite"/>
    </source>
</evidence>
<dbReference type="eggNOG" id="KOG1124">
    <property type="taxonomic scope" value="Eukaryota"/>
</dbReference>
<dbReference type="Proteomes" id="UP000001876">
    <property type="component" value="Unassembled WGS sequence"/>
</dbReference>
<feature type="repeat" description="TPR" evidence="4">
    <location>
        <begin position="225"/>
        <end position="258"/>
    </location>
</feature>
<feature type="repeat" description="TPR" evidence="4">
    <location>
        <begin position="293"/>
        <end position="326"/>
    </location>
</feature>
<dbReference type="PROSITE" id="PS50293">
    <property type="entry name" value="TPR_REGION"/>
    <property type="match status" value="1"/>
</dbReference>
<dbReference type="OMA" id="YCEVAWH"/>
<dbReference type="KEGG" id="mpp:MICPUCDRAFT_50814"/>
<feature type="repeat" description="TPR" evidence="4">
    <location>
        <begin position="361"/>
        <end position="394"/>
    </location>
</feature>
<dbReference type="GO" id="GO:0036064">
    <property type="term" value="C:ciliary basal body"/>
    <property type="evidence" value="ECO:0007669"/>
    <property type="project" value="TreeGrafter"/>
</dbReference>
<dbReference type="Pfam" id="PF13181">
    <property type="entry name" value="TPR_8"/>
    <property type="match status" value="1"/>
</dbReference>
<evidence type="ECO:0000256" key="2">
    <source>
        <dbReference type="ARBA" id="ARBA00022803"/>
    </source>
</evidence>
<evidence type="ECO:0000313" key="7">
    <source>
        <dbReference type="Proteomes" id="UP000001876"/>
    </source>
</evidence>
<dbReference type="GO" id="GO:0060271">
    <property type="term" value="P:cilium assembly"/>
    <property type="evidence" value="ECO:0007669"/>
    <property type="project" value="TreeGrafter"/>
</dbReference>
<dbReference type="GO" id="GO:0061512">
    <property type="term" value="P:protein localization to cilium"/>
    <property type="evidence" value="ECO:0007669"/>
    <property type="project" value="TreeGrafter"/>
</dbReference>
<feature type="compositionally biased region" description="Low complexity" evidence="5">
    <location>
        <begin position="21"/>
        <end position="40"/>
    </location>
</feature>
<name>C1MJ52_MICPC</name>
<protein>
    <submittedName>
        <fullName evidence="6">Bardet-biedl syndrome 4</fullName>
    </submittedName>
</protein>
<dbReference type="InterPro" id="IPR011990">
    <property type="entry name" value="TPR-like_helical_dom_sf"/>
</dbReference>
<evidence type="ECO:0000256" key="1">
    <source>
        <dbReference type="ARBA" id="ARBA00022737"/>
    </source>
</evidence>
<feature type="compositionally biased region" description="Acidic residues" evidence="5">
    <location>
        <begin position="7"/>
        <end position="18"/>
    </location>
</feature>
<dbReference type="EMBL" id="GG663735">
    <property type="protein sequence ID" value="EEH60505.1"/>
    <property type="molecule type" value="Genomic_DNA"/>
</dbReference>
<evidence type="ECO:0000313" key="6">
    <source>
        <dbReference type="EMBL" id="EEH60505.1"/>
    </source>
</evidence>
<gene>
    <name evidence="6" type="primary">BBS4</name>
    <name evidence="6" type="ORF">MICPUCDRAFT_50814</name>
</gene>
<dbReference type="InterPro" id="IPR013105">
    <property type="entry name" value="TPR_2"/>
</dbReference>
<dbReference type="InterPro" id="IPR019734">
    <property type="entry name" value="TPR_rpt"/>
</dbReference>
<dbReference type="SMART" id="SM00028">
    <property type="entry name" value="TPR"/>
    <property type="match status" value="8"/>
</dbReference>
<feature type="repeat" description="TPR" evidence="4">
    <location>
        <begin position="327"/>
        <end position="360"/>
    </location>
</feature>
<dbReference type="GeneID" id="9680603"/>
<dbReference type="PANTHER" id="PTHR44186:SF1">
    <property type="entry name" value="BARDET-BIEDL SYNDROME 4 PROTEIN"/>
    <property type="match status" value="1"/>
</dbReference>
<dbReference type="Pfam" id="PF13414">
    <property type="entry name" value="TPR_11"/>
    <property type="match status" value="1"/>
</dbReference>
<organism evidence="7">
    <name type="scientific">Micromonas pusilla (strain CCMP1545)</name>
    <name type="common">Picoplanktonic green alga</name>
    <dbReference type="NCBI Taxonomy" id="564608"/>
    <lineage>
        <taxon>Eukaryota</taxon>
        <taxon>Viridiplantae</taxon>
        <taxon>Chlorophyta</taxon>
        <taxon>Mamiellophyceae</taxon>
        <taxon>Mamiellales</taxon>
        <taxon>Mamiellaceae</taxon>
        <taxon>Micromonas</taxon>
    </lineage>
</organism>
<dbReference type="Pfam" id="PF07719">
    <property type="entry name" value="TPR_2"/>
    <property type="match status" value="1"/>
</dbReference>
<sequence>MGRGADSDSDPDVEDDDYYGASAKASTSAAARRAPLTSTAGNSQAQKASKAIARERRNYHIHRLYVRQEHKECLAVIEEVLGEFGGLCEYPIYVRALIKRHEGKIAESLTLFQAATALNPHNVANLKQVGRSLYLLGRHRAAIDVYDEAQNAVGADDWEIWHNKGLCYMYLKQFDESVECFKGANDIQRHDTTYAQMGKVYALQEKYNEAVDVYLEALEFSPENPEVLTTIGLLYLRMGESFRAFDYLGNSLTHDPRDPKAILAAGSIIQDNQDVDVALIKYRVAATQTPNSAQLWNNIGMCFFGKRRYIAAIACLKRALYLDPFEWIIAYNLGLVHLNTGQAASAFHFFSSSINLKPDFPSAYMYLAVTLAKLDDHDNACAAYEKAIEMDPGDHLFHLNYALTLYVAGEKERCVERLEVFEGLWKGLDDETKNVDDEVPKMRGLVRKALGMSDVFGGGERSAVL</sequence>
<dbReference type="Gene3D" id="1.25.40.10">
    <property type="entry name" value="Tetratricopeptide repeat domain"/>
    <property type="match status" value="3"/>
</dbReference>
<feature type="region of interest" description="Disordered" evidence="5">
    <location>
        <begin position="1"/>
        <end position="48"/>
    </location>
</feature>
<dbReference type="SUPFAM" id="SSF48452">
    <property type="entry name" value="TPR-like"/>
    <property type="match status" value="1"/>
</dbReference>
<dbReference type="Pfam" id="PF13432">
    <property type="entry name" value="TPR_16"/>
    <property type="match status" value="1"/>
</dbReference>
<reference evidence="6 7" key="1">
    <citation type="journal article" date="2009" name="Science">
        <title>Green evolution and dynamic adaptations revealed by genomes of the marine picoeukaryotes Micromonas.</title>
        <authorList>
            <person name="Worden A.Z."/>
            <person name="Lee J.H."/>
            <person name="Mock T."/>
            <person name="Rouze P."/>
            <person name="Simmons M.P."/>
            <person name="Aerts A.L."/>
            <person name="Allen A.E."/>
            <person name="Cuvelier M.L."/>
            <person name="Derelle E."/>
            <person name="Everett M.V."/>
            <person name="Foulon E."/>
            <person name="Grimwood J."/>
            <person name="Gundlach H."/>
            <person name="Henrissat B."/>
            <person name="Napoli C."/>
            <person name="McDonald S.M."/>
            <person name="Parker M.S."/>
            <person name="Rombauts S."/>
            <person name="Salamov A."/>
            <person name="Von Dassow P."/>
            <person name="Badger J.H."/>
            <person name="Coutinho P.M."/>
            <person name="Demir E."/>
            <person name="Dubchak I."/>
            <person name="Gentemann C."/>
            <person name="Eikrem W."/>
            <person name="Gready J.E."/>
            <person name="John U."/>
            <person name="Lanier W."/>
            <person name="Lindquist E.A."/>
            <person name="Lucas S."/>
            <person name="Mayer K.F."/>
            <person name="Moreau H."/>
            <person name="Not F."/>
            <person name="Otillar R."/>
            <person name="Panaud O."/>
            <person name="Pangilinan J."/>
            <person name="Paulsen I."/>
            <person name="Piegu B."/>
            <person name="Poliakov A."/>
            <person name="Robbens S."/>
            <person name="Schmutz J."/>
            <person name="Toulza E."/>
            <person name="Wyss T."/>
            <person name="Zelensky A."/>
            <person name="Zhou K."/>
            <person name="Armbrust E.V."/>
            <person name="Bhattacharya D."/>
            <person name="Goodenough U.W."/>
            <person name="Van de Peer Y."/>
            <person name="Grigoriev I.V."/>
        </authorList>
    </citation>
    <scope>NUCLEOTIDE SEQUENCE [LARGE SCALE GENOMIC DNA]</scope>
    <source>
        <strain evidence="6 7">CCMP1545</strain>
    </source>
</reference>
<proteinExistence type="inferred from homology"/>
<keyword evidence="1" id="KW-0677">Repeat</keyword>
<comment type="similarity">
    <text evidence="3">Belongs to the BBS4 family.</text>
</comment>
<keyword evidence="2 4" id="KW-0802">TPR repeat</keyword>
<dbReference type="RefSeq" id="XP_003055253.1">
    <property type="nucleotide sequence ID" value="XM_003055207.1"/>
</dbReference>